<gene>
    <name evidence="1" type="ORF">LEP1GSC079_4540</name>
</gene>
<evidence type="ECO:0000313" key="2">
    <source>
        <dbReference type="Proteomes" id="UP000012164"/>
    </source>
</evidence>
<name>A0A0F6IKQ3_LEPIR</name>
<reference evidence="1 2" key="1">
    <citation type="submission" date="2013-01" db="EMBL/GenBank/DDBJ databases">
        <authorList>
            <person name="Harkins D.M."/>
            <person name="Durkin A.S."/>
            <person name="Brinkac L.M."/>
            <person name="Haft D.H."/>
            <person name="Selengut J.D."/>
            <person name="Sanka R."/>
            <person name="DePew J."/>
            <person name="Purushe J."/>
            <person name="Peacock S.J."/>
            <person name="Thaipadungpanit J."/>
            <person name="Wuthiekanun V.W."/>
            <person name="Day N.P."/>
            <person name="Vinetz J.M."/>
            <person name="Sutton G.G."/>
            <person name="Nierman W.C."/>
            <person name="Fouts D.E."/>
        </authorList>
    </citation>
    <scope>NUCLEOTIDE SEQUENCE [LARGE SCALE GENOMIC DNA]</scope>
    <source>
        <strain evidence="1 2">FPW1039</strain>
    </source>
</reference>
<protein>
    <submittedName>
        <fullName evidence="1">Uncharacterized protein</fullName>
    </submittedName>
</protein>
<comment type="caution">
    <text evidence="1">The sequence shown here is derived from an EMBL/GenBank/DDBJ whole genome shotgun (WGS) entry which is preliminary data.</text>
</comment>
<sequence length="39" mass="4303">MDKARSFSSEQILNGEAPNIRSLFQSILYSKKGLNSNTG</sequence>
<dbReference type="AlphaFoldDB" id="A0A0F6IKQ3"/>
<organism evidence="1 2">
    <name type="scientific">Leptospira interrogans str. FPW1039</name>
    <dbReference type="NCBI Taxonomy" id="1193040"/>
    <lineage>
        <taxon>Bacteria</taxon>
        <taxon>Pseudomonadati</taxon>
        <taxon>Spirochaetota</taxon>
        <taxon>Spirochaetia</taxon>
        <taxon>Leptospirales</taxon>
        <taxon>Leptospiraceae</taxon>
        <taxon>Leptospira</taxon>
    </lineage>
</organism>
<dbReference type="Proteomes" id="UP000012164">
    <property type="component" value="Unassembled WGS sequence"/>
</dbReference>
<evidence type="ECO:0000313" key="1">
    <source>
        <dbReference type="EMBL" id="EMJ38628.1"/>
    </source>
</evidence>
<dbReference type="EMBL" id="AKWR02000025">
    <property type="protein sequence ID" value="EMJ38628.1"/>
    <property type="molecule type" value="Genomic_DNA"/>
</dbReference>
<proteinExistence type="predicted"/>
<accession>A0A0F6IKQ3</accession>